<evidence type="ECO:0000313" key="3">
    <source>
        <dbReference type="Proteomes" id="UP001458880"/>
    </source>
</evidence>
<dbReference type="EMBL" id="JASPKY010000639">
    <property type="protein sequence ID" value="KAK9687491.1"/>
    <property type="molecule type" value="Genomic_DNA"/>
</dbReference>
<dbReference type="Pfam" id="PF12762">
    <property type="entry name" value="DDE_Tnp_IS1595"/>
    <property type="match status" value="1"/>
</dbReference>
<comment type="caution">
    <text evidence="2">The sequence shown here is derived from an EMBL/GenBank/DDBJ whole genome shotgun (WGS) entry which is preliminary data.</text>
</comment>
<dbReference type="SMART" id="SM01126">
    <property type="entry name" value="DDE_Tnp_IS1595"/>
    <property type="match status" value="1"/>
</dbReference>
<protein>
    <submittedName>
        <fullName evidence="2">ISXO2-like transposase domain</fullName>
    </submittedName>
</protein>
<dbReference type="PANTHER" id="PTHR47163:SF2">
    <property type="entry name" value="SI:DKEY-17M8.2"/>
    <property type="match status" value="1"/>
</dbReference>
<gene>
    <name evidence="2" type="ORF">QE152_g36233</name>
</gene>
<dbReference type="Proteomes" id="UP001458880">
    <property type="component" value="Unassembled WGS sequence"/>
</dbReference>
<dbReference type="PANTHER" id="PTHR47163">
    <property type="entry name" value="DDE_TNP_IS1595 DOMAIN-CONTAINING PROTEIN"/>
    <property type="match status" value="1"/>
</dbReference>
<name>A0AAW1IDF1_POPJA</name>
<reference evidence="2 3" key="1">
    <citation type="journal article" date="2024" name="BMC Genomics">
        <title>De novo assembly and annotation of Popillia japonica's genome with initial clues to its potential as an invasive pest.</title>
        <authorList>
            <person name="Cucini C."/>
            <person name="Boschi S."/>
            <person name="Funari R."/>
            <person name="Cardaioli E."/>
            <person name="Iannotti N."/>
            <person name="Marturano G."/>
            <person name="Paoli F."/>
            <person name="Bruttini M."/>
            <person name="Carapelli A."/>
            <person name="Frati F."/>
            <person name="Nardi F."/>
        </authorList>
    </citation>
    <scope>NUCLEOTIDE SEQUENCE [LARGE SCALE GENOMIC DNA]</scope>
    <source>
        <strain evidence="2">DMR45628</strain>
    </source>
</reference>
<dbReference type="InterPro" id="IPR024445">
    <property type="entry name" value="Tnp_ISXO2-like"/>
</dbReference>
<organism evidence="2 3">
    <name type="scientific">Popillia japonica</name>
    <name type="common">Japanese beetle</name>
    <dbReference type="NCBI Taxonomy" id="7064"/>
    <lineage>
        <taxon>Eukaryota</taxon>
        <taxon>Metazoa</taxon>
        <taxon>Ecdysozoa</taxon>
        <taxon>Arthropoda</taxon>
        <taxon>Hexapoda</taxon>
        <taxon>Insecta</taxon>
        <taxon>Pterygota</taxon>
        <taxon>Neoptera</taxon>
        <taxon>Endopterygota</taxon>
        <taxon>Coleoptera</taxon>
        <taxon>Polyphaga</taxon>
        <taxon>Scarabaeiformia</taxon>
        <taxon>Scarabaeidae</taxon>
        <taxon>Rutelinae</taxon>
        <taxon>Popillia</taxon>
    </lineage>
</organism>
<keyword evidence="3" id="KW-1185">Reference proteome</keyword>
<evidence type="ECO:0000313" key="2">
    <source>
        <dbReference type="EMBL" id="KAK9687491.1"/>
    </source>
</evidence>
<dbReference type="InterPro" id="IPR053164">
    <property type="entry name" value="IS1016-like_transposase"/>
</dbReference>
<proteinExistence type="predicted"/>
<accession>A0AAW1IDF1</accession>
<evidence type="ECO:0000259" key="1">
    <source>
        <dbReference type="SMART" id="SM01126"/>
    </source>
</evidence>
<dbReference type="AlphaFoldDB" id="A0AAW1IDF1"/>
<sequence>MAAASTAAPTTPIMSFMDLIRITDKIDELPQQLQRWGLIPTEGDYKCPTCGNSLRLERFQDSQTFICVELKLSQRTAVDWASFCREVCLEYFMYRPTKLDGPGIVDEVDSKFGRRKYHKRHRIESQWVFGGFERGTGRVFMVPVEQRGTNTLLPIIKQWIKPGTTIISDCWKAYDVLHQEGYEHLKVWHGFARCGPVWLGRARCDSVWVGETRFGLVRFGLGWWDLVGVGMARLWSVWPGWGWCVPVWGGVTRLGSVWPGLGWCGPV</sequence>
<feature type="domain" description="ISXO2-like transposase" evidence="1">
    <location>
        <begin position="98"/>
        <end position="224"/>
    </location>
</feature>